<dbReference type="RefSeq" id="WP_306829356.1">
    <property type="nucleotide sequence ID" value="NZ_JAUSRA010000001.1"/>
</dbReference>
<dbReference type="EMBL" id="JAUSRA010000001">
    <property type="protein sequence ID" value="MDP9794214.1"/>
    <property type="molecule type" value="Genomic_DNA"/>
</dbReference>
<keyword evidence="2" id="KW-1185">Reference proteome</keyword>
<dbReference type="SUPFAM" id="SSF48452">
    <property type="entry name" value="TPR-like"/>
    <property type="match status" value="2"/>
</dbReference>
<organism evidence="1 2">
    <name type="scientific">Catenuloplanes nepalensis</name>
    <dbReference type="NCBI Taxonomy" id="587533"/>
    <lineage>
        <taxon>Bacteria</taxon>
        <taxon>Bacillati</taxon>
        <taxon>Actinomycetota</taxon>
        <taxon>Actinomycetes</taxon>
        <taxon>Micromonosporales</taxon>
        <taxon>Micromonosporaceae</taxon>
        <taxon>Catenuloplanes</taxon>
    </lineage>
</organism>
<dbReference type="InterPro" id="IPR011990">
    <property type="entry name" value="TPR-like_helical_dom_sf"/>
</dbReference>
<name>A0ABT9MS00_9ACTN</name>
<comment type="caution">
    <text evidence="1">The sequence shown here is derived from an EMBL/GenBank/DDBJ whole genome shotgun (WGS) entry which is preliminary data.</text>
</comment>
<dbReference type="Pfam" id="PF13374">
    <property type="entry name" value="TPR_10"/>
    <property type="match status" value="1"/>
</dbReference>
<gene>
    <name evidence="1" type="ORF">J2S43_002726</name>
</gene>
<accession>A0ABT9MS00</accession>
<protein>
    <submittedName>
        <fullName evidence="1">Tetratricopeptide (TPR) repeat protein</fullName>
    </submittedName>
</protein>
<evidence type="ECO:0000313" key="2">
    <source>
        <dbReference type="Proteomes" id="UP001240984"/>
    </source>
</evidence>
<dbReference type="Gene3D" id="1.25.40.10">
    <property type="entry name" value="Tetratricopeptide repeat domain"/>
    <property type="match status" value="2"/>
</dbReference>
<sequence length="469" mass="49824">MGSAEFDPARAVEAQLVAALRVQMDNLMRYEQWIPDAPVSAVSLVDRYRVLAAGDPAYRPDLAGLLTTASRHLGSVGRETEALPPAEESVALHRELGDEPGLATALDNLAFRLTRSRRPAEASTALVEAVEIRRRLVAADPDRYRAALARSLFGFAAADPHGSAYHEGLVLLRESGDSDPGGVAKALMALDVLRAGQSGLDHDRVQAHVLLGEQASGPLESAEDRAGFVRNLRVVSLALAQAGSGEAAEVGFGLVLAVGRPLLADPAHAEDIVFSVARIAGARDRAATVALWEETIAWLRTTTGTEAALADALARLAQTFNGLARYAEALPPAQESVSLREHLGRADLALSLSTLATALAHLDRPAEAIAASGRSVLLSRHEVRDDPGLLGAALADASATLARAGRPKEALESAKESLQLYQALNVQTRGAYRQDVIFSLRDVATRYAEQGKNFRARMFAAQADALERS</sequence>
<dbReference type="Proteomes" id="UP001240984">
    <property type="component" value="Unassembled WGS sequence"/>
</dbReference>
<evidence type="ECO:0000313" key="1">
    <source>
        <dbReference type="EMBL" id="MDP9794214.1"/>
    </source>
</evidence>
<proteinExistence type="predicted"/>
<reference evidence="1 2" key="1">
    <citation type="submission" date="2023-07" db="EMBL/GenBank/DDBJ databases">
        <title>Sequencing the genomes of 1000 actinobacteria strains.</title>
        <authorList>
            <person name="Klenk H.-P."/>
        </authorList>
    </citation>
    <scope>NUCLEOTIDE SEQUENCE [LARGE SCALE GENOMIC DNA]</scope>
    <source>
        <strain evidence="1 2">DSM 44710</strain>
    </source>
</reference>